<dbReference type="InterPro" id="IPR002781">
    <property type="entry name" value="TM_pro_TauE-like"/>
</dbReference>
<evidence type="ECO:0000256" key="1">
    <source>
        <dbReference type="ARBA" id="ARBA00004141"/>
    </source>
</evidence>
<protein>
    <recommendedName>
        <fullName evidence="5">Probable membrane transporter protein</fullName>
    </recommendedName>
</protein>
<evidence type="ECO:0000256" key="4">
    <source>
        <dbReference type="ARBA" id="ARBA00023136"/>
    </source>
</evidence>
<comment type="subcellular location">
    <subcellularLocation>
        <location evidence="5">Cell membrane</location>
        <topology evidence="5">Multi-pass membrane protein</topology>
    </subcellularLocation>
    <subcellularLocation>
        <location evidence="1">Membrane</location>
        <topology evidence="1">Multi-pass membrane protein</topology>
    </subcellularLocation>
</comment>
<evidence type="ECO:0000256" key="5">
    <source>
        <dbReference type="RuleBase" id="RU363041"/>
    </source>
</evidence>
<feature type="transmembrane region" description="Helical" evidence="5">
    <location>
        <begin position="256"/>
        <end position="277"/>
    </location>
</feature>
<dbReference type="GO" id="GO:0005886">
    <property type="term" value="C:plasma membrane"/>
    <property type="evidence" value="ECO:0007669"/>
    <property type="project" value="UniProtKB-SubCell"/>
</dbReference>
<dbReference type="PANTHER" id="PTHR43701">
    <property type="entry name" value="MEMBRANE TRANSPORTER PROTEIN MJ0441-RELATED"/>
    <property type="match status" value="1"/>
</dbReference>
<dbReference type="EMBL" id="FQWV01000001">
    <property type="protein sequence ID" value="SHG51914.1"/>
    <property type="molecule type" value="Genomic_DNA"/>
</dbReference>
<proteinExistence type="inferred from homology"/>
<feature type="region of interest" description="Disordered" evidence="6">
    <location>
        <begin position="170"/>
        <end position="198"/>
    </location>
</feature>
<evidence type="ECO:0000256" key="6">
    <source>
        <dbReference type="SAM" id="MobiDB-lite"/>
    </source>
</evidence>
<feature type="transmembrane region" description="Helical" evidence="5">
    <location>
        <begin position="58"/>
        <end position="80"/>
    </location>
</feature>
<dbReference type="InterPro" id="IPR051598">
    <property type="entry name" value="TSUP/Inactive_protease-like"/>
</dbReference>
<accession>A0A1M5KG44</accession>
<feature type="transmembrane region" description="Helical" evidence="5">
    <location>
        <begin position="6"/>
        <end position="25"/>
    </location>
</feature>
<gene>
    <name evidence="7" type="ORF">SAMN05443636_0503</name>
</gene>
<dbReference type="Proteomes" id="UP000184357">
    <property type="component" value="Unassembled WGS sequence"/>
</dbReference>
<organism evidence="7 8">
    <name type="scientific">Halobaculum gomorrense</name>
    <dbReference type="NCBI Taxonomy" id="43928"/>
    <lineage>
        <taxon>Archaea</taxon>
        <taxon>Methanobacteriati</taxon>
        <taxon>Methanobacteriota</taxon>
        <taxon>Stenosarchaea group</taxon>
        <taxon>Halobacteria</taxon>
        <taxon>Halobacteriales</taxon>
        <taxon>Haloferacaceae</taxon>
        <taxon>Halobaculum</taxon>
    </lineage>
</organism>
<comment type="similarity">
    <text evidence="5">Belongs to the 4-toluene sulfonate uptake permease (TSUP) (TC 2.A.102) family.</text>
</comment>
<feature type="transmembrane region" description="Helical" evidence="5">
    <location>
        <begin position="321"/>
        <end position="344"/>
    </location>
</feature>
<evidence type="ECO:0000313" key="7">
    <source>
        <dbReference type="EMBL" id="SHG51914.1"/>
    </source>
</evidence>
<feature type="transmembrane region" description="Helical" evidence="5">
    <location>
        <begin position="289"/>
        <end position="309"/>
    </location>
</feature>
<name>A0A1M5KG44_9EURY</name>
<evidence type="ECO:0000313" key="8">
    <source>
        <dbReference type="Proteomes" id="UP000184357"/>
    </source>
</evidence>
<dbReference type="PANTHER" id="PTHR43701:SF2">
    <property type="entry name" value="MEMBRANE TRANSPORTER PROTEIN YJNA-RELATED"/>
    <property type="match status" value="1"/>
</dbReference>
<keyword evidence="2 5" id="KW-0812">Transmembrane</keyword>
<dbReference type="Pfam" id="PF01925">
    <property type="entry name" value="TauE"/>
    <property type="match status" value="1"/>
</dbReference>
<dbReference type="STRING" id="43928.SAMN05443636_0503"/>
<evidence type="ECO:0000256" key="2">
    <source>
        <dbReference type="ARBA" id="ARBA00022692"/>
    </source>
</evidence>
<evidence type="ECO:0000256" key="3">
    <source>
        <dbReference type="ARBA" id="ARBA00022989"/>
    </source>
</evidence>
<keyword evidence="8" id="KW-1185">Reference proteome</keyword>
<keyword evidence="5" id="KW-1003">Cell membrane</keyword>
<feature type="transmembrane region" description="Helical" evidence="5">
    <location>
        <begin position="215"/>
        <end position="235"/>
    </location>
</feature>
<dbReference type="AlphaFoldDB" id="A0A1M5KG44"/>
<keyword evidence="4 5" id="KW-0472">Membrane</keyword>
<sequence>MFGTGVPAVGLVVLVVLGFTIATTVNTFAMEAAVLFVPAFLFVFPALVPGFPDLAVNAAVGLALFVELFGYSSSVAAYWYRHQIDFNVAARLLAIAVPVAAIARVGSYFVPSNALMLGFGGLLVTLAVVLYEAHEHGPSLVDAVAEKPELSVLAVLDADYEPQTRVFSDTHDAAETPPSDHMGGAADSPSQRGSGDAVVGDGGDPADFHLELPDVLVTVLGGTLAGLVGIAIGELTQAMLTLRRRVPLKLSTGTSALVLHVTIVAALLANLALLRFVPSITGEGFTVPFGVGIFVATGCLFGGQAGAYLNNRLSESTVMRMLIGVYFLVGVFVVVRTLFLGGAAH</sequence>
<keyword evidence="3 5" id="KW-1133">Transmembrane helix</keyword>
<reference evidence="7 8" key="1">
    <citation type="submission" date="2016-11" db="EMBL/GenBank/DDBJ databases">
        <authorList>
            <person name="Jaros S."/>
            <person name="Januszkiewicz K."/>
            <person name="Wedrychowicz H."/>
        </authorList>
    </citation>
    <scope>NUCLEOTIDE SEQUENCE [LARGE SCALE GENOMIC DNA]</scope>
    <source>
        <strain evidence="7 8">DSM 9297</strain>
    </source>
</reference>
<feature type="transmembrane region" description="Helical" evidence="5">
    <location>
        <begin position="32"/>
        <end position="52"/>
    </location>
</feature>
<dbReference type="RefSeq" id="WP_073306801.1">
    <property type="nucleotide sequence ID" value="NZ_FQWV01000001.1"/>
</dbReference>
<dbReference type="OrthoDB" id="265694at2157"/>